<dbReference type="ExpressionAtlas" id="M8BCL9">
    <property type="expression patterns" value="baseline"/>
</dbReference>
<dbReference type="GO" id="GO:0016020">
    <property type="term" value="C:membrane"/>
    <property type="evidence" value="ECO:0007669"/>
    <property type="project" value="InterPro"/>
</dbReference>
<feature type="compositionally biased region" description="Polar residues" evidence="5">
    <location>
        <begin position="261"/>
        <end position="270"/>
    </location>
</feature>
<dbReference type="PANTHER" id="PTHR43327:SF10">
    <property type="entry name" value="STOMATIN-LIKE PROTEIN 2, MITOCHONDRIAL"/>
    <property type="match status" value="1"/>
</dbReference>
<sequence>MATLLRRSAAPARQLLLLPRQLGGARSMSRYYARDEVSRFDALSTPVNWGVSIVPEKKAFVIERFGKYLKTLDSGIHGLVPLVDRIAYVHSLKEEAIPIPDQSAITKDNVVIQIDGVLYVKIVDPYRASYGVENPIFAVIQLAQTTMRSELGKITLDKTFEERDTLNEKIVRSINEASTDWGLKCLRYEIRDISPPPGVKNAMEMQAEAERRKRAQILQSEGAEEGERMEGLAAPTTMDGAAAVIFMWIRCHLPIFPNGVQQSGSDQNARSEVGSRLVGGVPESSLAVDLQGGELEADDANSKNRAPAESGESAIKPDPQAPGWIKS</sequence>
<name>M8BCL9_AEGTA</name>
<evidence type="ECO:0000313" key="7">
    <source>
        <dbReference type="EnsemblPlants" id="EMT22635"/>
    </source>
</evidence>
<evidence type="ECO:0000259" key="6">
    <source>
        <dbReference type="SMART" id="SM00244"/>
    </source>
</evidence>
<dbReference type="InterPro" id="IPR050710">
    <property type="entry name" value="Band7/mec-2_domain"/>
</dbReference>
<dbReference type="SUPFAM" id="SSF117892">
    <property type="entry name" value="Band 7/SPFH domain"/>
    <property type="match status" value="1"/>
</dbReference>
<reference evidence="7" key="1">
    <citation type="submission" date="2015-06" db="UniProtKB">
        <authorList>
            <consortium name="EnsemblPlants"/>
        </authorList>
    </citation>
    <scope>IDENTIFICATION</scope>
</reference>
<evidence type="ECO:0000256" key="4">
    <source>
        <dbReference type="ARBA" id="ARBA00023288"/>
    </source>
</evidence>
<dbReference type="Pfam" id="PF01145">
    <property type="entry name" value="Band_7"/>
    <property type="match status" value="1"/>
</dbReference>
<feature type="region of interest" description="Disordered" evidence="5">
    <location>
        <begin position="261"/>
        <end position="327"/>
    </location>
</feature>
<dbReference type="InterPro" id="IPR001972">
    <property type="entry name" value="Stomatin_HflK_fam"/>
</dbReference>
<evidence type="ECO:0000256" key="5">
    <source>
        <dbReference type="SAM" id="MobiDB-lite"/>
    </source>
</evidence>
<protein>
    <recommendedName>
        <fullName evidence="6">Band 7 domain-containing protein</fullName>
    </recommendedName>
</protein>
<accession>M8BCL9</accession>
<dbReference type="FunFam" id="3.30.479.30:FF:000008">
    <property type="entry name" value="Stomatin-like protein 2, mitochondrial"/>
    <property type="match status" value="1"/>
</dbReference>
<evidence type="ECO:0000256" key="2">
    <source>
        <dbReference type="ARBA" id="ARBA00008164"/>
    </source>
</evidence>
<comment type="subcellular location">
    <subcellularLocation>
        <location evidence="1">Mitochondrion</location>
    </subcellularLocation>
</comment>
<dbReference type="CDD" id="cd08829">
    <property type="entry name" value="SPFH_paraslipin"/>
    <property type="match status" value="1"/>
</dbReference>
<comment type="similarity">
    <text evidence="2">Belongs to the band 7/mec-2 family.</text>
</comment>
<organism evidence="7">
    <name type="scientific">Aegilops tauschii</name>
    <name type="common">Tausch's goatgrass</name>
    <name type="synonym">Aegilops squarrosa</name>
    <dbReference type="NCBI Taxonomy" id="37682"/>
    <lineage>
        <taxon>Eukaryota</taxon>
        <taxon>Viridiplantae</taxon>
        <taxon>Streptophyta</taxon>
        <taxon>Embryophyta</taxon>
        <taxon>Tracheophyta</taxon>
        <taxon>Spermatophyta</taxon>
        <taxon>Magnoliopsida</taxon>
        <taxon>Liliopsida</taxon>
        <taxon>Poales</taxon>
        <taxon>Poaceae</taxon>
        <taxon>BOP clade</taxon>
        <taxon>Pooideae</taxon>
        <taxon>Triticodae</taxon>
        <taxon>Triticeae</taxon>
        <taxon>Triticinae</taxon>
        <taxon>Aegilops</taxon>
    </lineage>
</organism>
<keyword evidence="4" id="KW-0449">Lipoprotein</keyword>
<proteinExistence type="inferred from homology"/>
<dbReference type="SMART" id="SM00244">
    <property type="entry name" value="PHB"/>
    <property type="match status" value="1"/>
</dbReference>
<dbReference type="GO" id="GO:0005739">
    <property type="term" value="C:mitochondrion"/>
    <property type="evidence" value="ECO:0007669"/>
    <property type="project" value="UniProtKB-SubCell"/>
</dbReference>
<dbReference type="InterPro" id="IPR036013">
    <property type="entry name" value="Band_7/SPFH_dom_sf"/>
</dbReference>
<dbReference type="GO" id="GO:0007005">
    <property type="term" value="P:mitochondrion organization"/>
    <property type="evidence" value="ECO:0007669"/>
    <property type="project" value="TreeGrafter"/>
</dbReference>
<evidence type="ECO:0000256" key="3">
    <source>
        <dbReference type="ARBA" id="ARBA00023128"/>
    </source>
</evidence>
<dbReference type="PRINTS" id="PR00721">
    <property type="entry name" value="STOMATIN"/>
</dbReference>
<dbReference type="EnsemblPlants" id="EMT22635">
    <property type="protein sequence ID" value="EMT22635"/>
    <property type="gene ID" value="F775_29103"/>
</dbReference>
<evidence type="ECO:0000256" key="1">
    <source>
        <dbReference type="ARBA" id="ARBA00004173"/>
    </source>
</evidence>
<feature type="domain" description="Band 7" evidence="6">
    <location>
        <begin position="49"/>
        <end position="207"/>
    </location>
</feature>
<keyword evidence="3" id="KW-0496">Mitochondrion</keyword>
<dbReference type="AlphaFoldDB" id="M8BCL9"/>
<dbReference type="InterPro" id="IPR001107">
    <property type="entry name" value="Band_7"/>
</dbReference>
<dbReference type="PANTHER" id="PTHR43327">
    <property type="entry name" value="STOMATIN-LIKE PROTEIN 2, MITOCHONDRIAL"/>
    <property type="match status" value="1"/>
</dbReference>
<dbReference type="Gene3D" id="3.30.479.30">
    <property type="entry name" value="Band 7 domain"/>
    <property type="match status" value="1"/>
</dbReference>